<organism evidence="7 8">
    <name type="scientific">Halioxenophilus aromaticivorans</name>
    <dbReference type="NCBI Taxonomy" id="1306992"/>
    <lineage>
        <taxon>Bacteria</taxon>
        <taxon>Pseudomonadati</taxon>
        <taxon>Pseudomonadota</taxon>
        <taxon>Gammaproteobacteria</taxon>
        <taxon>Alteromonadales</taxon>
        <taxon>Alteromonadaceae</taxon>
        <taxon>Halioxenophilus</taxon>
    </lineage>
</organism>
<evidence type="ECO:0000313" key="7">
    <source>
        <dbReference type="EMBL" id="GAA4939611.1"/>
    </source>
</evidence>
<accession>A0AAV3U1S5</accession>
<proteinExistence type="inferred from homology"/>
<dbReference type="Pfam" id="PF01925">
    <property type="entry name" value="TauE"/>
    <property type="match status" value="1"/>
</dbReference>
<protein>
    <recommendedName>
        <fullName evidence="6">Probable membrane transporter protein</fullName>
    </recommendedName>
</protein>
<dbReference type="GO" id="GO:0005886">
    <property type="term" value="C:plasma membrane"/>
    <property type="evidence" value="ECO:0007669"/>
    <property type="project" value="UniProtKB-SubCell"/>
</dbReference>
<feature type="transmembrane region" description="Helical" evidence="6">
    <location>
        <begin position="208"/>
        <end position="226"/>
    </location>
</feature>
<dbReference type="RefSeq" id="WP_345420186.1">
    <property type="nucleotide sequence ID" value="NZ_AP031496.1"/>
</dbReference>
<evidence type="ECO:0000256" key="2">
    <source>
        <dbReference type="ARBA" id="ARBA00009142"/>
    </source>
</evidence>
<name>A0AAV3U1S5_9ALTE</name>
<keyword evidence="3 6" id="KW-0812">Transmembrane</keyword>
<feature type="transmembrane region" description="Helical" evidence="6">
    <location>
        <begin position="47"/>
        <end position="65"/>
    </location>
</feature>
<reference evidence="8" key="1">
    <citation type="journal article" date="2019" name="Int. J. Syst. Evol. Microbiol.">
        <title>The Global Catalogue of Microorganisms (GCM) 10K type strain sequencing project: providing services to taxonomists for standard genome sequencing and annotation.</title>
        <authorList>
            <consortium name="The Broad Institute Genomics Platform"/>
            <consortium name="The Broad Institute Genome Sequencing Center for Infectious Disease"/>
            <person name="Wu L."/>
            <person name="Ma J."/>
        </authorList>
    </citation>
    <scope>NUCLEOTIDE SEQUENCE [LARGE SCALE GENOMIC DNA]</scope>
    <source>
        <strain evidence="8">JCM 19134</strain>
    </source>
</reference>
<keyword evidence="8" id="KW-1185">Reference proteome</keyword>
<evidence type="ECO:0000313" key="8">
    <source>
        <dbReference type="Proteomes" id="UP001409585"/>
    </source>
</evidence>
<evidence type="ECO:0000256" key="4">
    <source>
        <dbReference type="ARBA" id="ARBA00022989"/>
    </source>
</evidence>
<dbReference type="AlphaFoldDB" id="A0AAV3U1S5"/>
<evidence type="ECO:0000256" key="3">
    <source>
        <dbReference type="ARBA" id="ARBA00022692"/>
    </source>
</evidence>
<dbReference type="InterPro" id="IPR002781">
    <property type="entry name" value="TM_pro_TauE-like"/>
</dbReference>
<feature type="transmembrane region" description="Helical" evidence="6">
    <location>
        <begin position="146"/>
        <end position="170"/>
    </location>
</feature>
<feature type="transmembrane region" description="Helical" evidence="6">
    <location>
        <begin position="101"/>
        <end position="126"/>
    </location>
</feature>
<evidence type="ECO:0000256" key="6">
    <source>
        <dbReference type="RuleBase" id="RU363041"/>
    </source>
</evidence>
<feature type="transmembrane region" description="Helical" evidence="6">
    <location>
        <begin position="182"/>
        <end position="202"/>
    </location>
</feature>
<dbReference type="Proteomes" id="UP001409585">
    <property type="component" value="Unassembled WGS sequence"/>
</dbReference>
<comment type="similarity">
    <text evidence="2 6">Belongs to the 4-toluene sulfonate uptake permease (TSUP) (TC 2.A.102) family.</text>
</comment>
<comment type="caution">
    <text evidence="7">The sequence shown here is derived from an EMBL/GenBank/DDBJ whole genome shotgun (WGS) entry which is preliminary data.</text>
</comment>
<gene>
    <name evidence="7" type="ORF">GCM10025791_17330</name>
</gene>
<keyword evidence="6" id="KW-1003">Cell membrane</keyword>
<keyword evidence="4 6" id="KW-1133">Transmembrane helix</keyword>
<feature type="transmembrane region" description="Helical" evidence="6">
    <location>
        <begin position="12"/>
        <end position="41"/>
    </location>
</feature>
<comment type="subcellular location">
    <subcellularLocation>
        <location evidence="6">Cell membrane</location>
        <topology evidence="6">Multi-pass membrane protein</topology>
    </subcellularLocation>
    <subcellularLocation>
        <location evidence="1">Membrane</location>
        <topology evidence="1">Multi-pass membrane protein</topology>
    </subcellularLocation>
</comment>
<sequence>MSDLTLLQHVLIGLIFVWSGLVRSGLGFGGSVMALPFLLLILDEPLVFLPIVSIHLLFFAGLTVWQNNRATLMGGIEAEANSTVDWQYLWKALGIMIIPKLLGVFGVIVLPNTLMTAAIYIIVGAYSLSYIFNKPLKSKSRLVDGFFLMLGGYISGISLIGAPLIISVFVNHVDKHKLRDTLFVLWIILVTIKMAAFVVAGVDLQLASQLWLLPCAAVGHVIGLRIHRRLVNSDTKVFMQVVGSALLVISCIGLYNAWAAH</sequence>
<evidence type="ECO:0000256" key="1">
    <source>
        <dbReference type="ARBA" id="ARBA00004141"/>
    </source>
</evidence>
<keyword evidence="5 6" id="KW-0472">Membrane</keyword>
<evidence type="ECO:0000256" key="5">
    <source>
        <dbReference type="ARBA" id="ARBA00023136"/>
    </source>
</evidence>
<feature type="transmembrane region" description="Helical" evidence="6">
    <location>
        <begin position="238"/>
        <end position="258"/>
    </location>
</feature>
<dbReference type="EMBL" id="BAABLX010000009">
    <property type="protein sequence ID" value="GAA4939611.1"/>
    <property type="molecule type" value="Genomic_DNA"/>
</dbReference>